<dbReference type="Pfam" id="PF01128">
    <property type="entry name" value="IspD"/>
    <property type="match status" value="1"/>
</dbReference>
<dbReference type="SUPFAM" id="SSF53448">
    <property type="entry name" value="Nucleotide-diphospho-sugar transferases"/>
    <property type="match status" value="1"/>
</dbReference>
<sequence>MQADVILPAAGTSERMNLPVAKQFLTVLGKHILAYTIDNFYRFPWIRHIVVVVSADQIEFTKQLLNSYGFTRAVVCAGSHTRHRSIHCGLKALKSECSGNDVVIIHDAARPFVPEQVAKEVTRTAFVHGAAGVTRPLVSTVIRADDDARLVESLDRRLYTNSEMPQAFHYSLITSAYEKCSEDDLDYGTECLLLALKYSQCRAALVSGTDDLWKVTYSRDVYSMESIVKGNTDAPANTFVILCNMQMCTDHQTLHDNITKISACYNLDLPSSAVKLDLMVVIVFLQSFSQSDFWGRVFDTNGRTVQLKSLMVNVESPSTSPSDMHDSLRTGNKTETIRLPHDVRRVPDSLTQVSLSDTNMATTSFFSASLTSLYPTPSCQTKSSELPSVMFQQTEFNNSQKLSLADFKQSASGSNESHSEDGHACRSFISHRTVVQMVKENVQRETGGKFALVVGVSCRSAISEQLAQLVCQRSLYTDGQILSF</sequence>
<evidence type="ECO:0000256" key="3">
    <source>
        <dbReference type="ARBA" id="ARBA00022695"/>
    </source>
</evidence>
<evidence type="ECO:0000256" key="1">
    <source>
        <dbReference type="ARBA" id="ARBA00009789"/>
    </source>
</evidence>
<keyword evidence="2" id="KW-0808">Transferase</keyword>
<keyword evidence="5" id="KW-1185">Reference proteome</keyword>
<dbReference type="OrthoDB" id="414267at2759"/>
<evidence type="ECO:0000256" key="2">
    <source>
        <dbReference type="ARBA" id="ARBA00022679"/>
    </source>
</evidence>
<evidence type="ECO:0008006" key="6">
    <source>
        <dbReference type="Google" id="ProtNLM"/>
    </source>
</evidence>
<dbReference type="Gene3D" id="3.90.550.10">
    <property type="entry name" value="Spore Coat Polysaccharide Biosynthesis Protein SpsA, Chain A"/>
    <property type="match status" value="1"/>
</dbReference>
<accession>A0A8S3YTD1</accession>
<dbReference type="InterPro" id="IPR029044">
    <property type="entry name" value="Nucleotide-diphossugar_trans"/>
</dbReference>
<dbReference type="AlphaFoldDB" id="A0A8S3YTD1"/>
<dbReference type="EMBL" id="CAJHNH020000613">
    <property type="protein sequence ID" value="CAG5118822.1"/>
    <property type="molecule type" value="Genomic_DNA"/>
</dbReference>
<name>A0A8S3YTD1_9EUPU</name>
<organism evidence="4 5">
    <name type="scientific">Candidula unifasciata</name>
    <dbReference type="NCBI Taxonomy" id="100452"/>
    <lineage>
        <taxon>Eukaryota</taxon>
        <taxon>Metazoa</taxon>
        <taxon>Spiralia</taxon>
        <taxon>Lophotrochozoa</taxon>
        <taxon>Mollusca</taxon>
        <taxon>Gastropoda</taxon>
        <taxon>Heterobranchia</taxon>
        <taxon>Euthyneura</taxon>
        <taxon>Panpulmonata</taxon>
        <taxon>Eupulmonata</taxon>
        <taxon>Stylommatophora</taxon>
        <taxon>Helicina</taxon>
        <taxon>Helicoidea</taxon>
        <taxon>Geomitridae</taxon>
        <taxon>Candidula</taxon>
    </lineage>
</organism>
<dbReference type="Proteomes" id="UP000678393">
    <property type="component" value="Unassembled WGS sequence"/>
</dbReference>
<comment type="caution">
    <text evidence="4">The sequence shown here is derived from an EMBL/GenBank/DDBJ whole genome shotgun (WGS) entry which is preliminary data.</text>
</comment>
<evidence type="ECO:0000313" key="4">
    <source>
        <dbReference type="EMBL" id="CAG5118822.1"/>
    </source>
</evidence>
<comment type="similarity">
    <text evidence="1">Belongs to the IspD/TarI cytidylyltransferase family. IspD subfamily.</text>
</comment>
<dbReference type="GO" id="GO:0035269">
    <property type="term" value="P:protein O-linked glycosylation via mannose"/>
    <property type="evidence" value="ECO:0007669"/>
    <property type="project" value="TreeGrafter"/>
</dbReference>
<dbReference type="CDD" id="cd02516">
    <property type="entry name" value="CDP-ME_synthetase"/>
    <property type="match status" value="1"/>
</dbReference>
<gene>
    <name evidence="4" type="ORF">CUNI_LOCUS4380</name>
</gene>
<dbReference type="GO" id="GO:0008299">
    <property type="term" value="P:isoprenoid biosynthetic process"/>
    <property type="evidence" value="ECO:0007669"/>
    <property type="project" value="InterPro"/>
</dbReference>
<dbReference type="PROSITE" id="PS01295">
    <property type="entry name" value="ISPD"/>
    <property type="match status" value="1"/>
</dbReference>
<dbReference type="GO" id="GO:0047349">
    <property type="term" value="F:D-ribitol-5-phosphate cytidylyltransferase activity"/>
    <property type="evidence" value="ECO:0007669"/>
    <property type="project" value="TreeGrafter"/>
</dbReference>
<reference evidence="4" key="1">
    <citation type="submission" date="2021-04" db="EMBL/GenBank/DDBJ databases">
        <authorList>
            <consortium name="Molecular Ecology Group"/>
        </authorList>
    </citation>
    <scope>NUCLEOTIDE SEQUENCE</scope>
</reference>
<dbReference type="InterPro" id="IPR018294">
    <property type="entry name" value="ISPD_synthase_CS"/>
</dbReference>
<dbReference type="InterPro" id="IPR034683">
    <property type="entry name" value="IspD/TarI"/>
</dbReference>
<dbReference type="PANTHER" id="PTHR43015">
    <property type="entry name" value="D-RIBITOL-5-PHOSPHATE CYTIDYLYLTRANSFERASE"/>
    <property type="match status" value="1"/>
</dbReference>
<dbReference type="GO" id="GO:0005829">
    <property type="term" value="C:cytosol"/>
    <property type="evidence" value="ECO:0007669"/>
    <property type="project" value="TreeGrafter"/>
</dbReference>
<proteinExistence type="inferred from homology"/>
<dbReference type="PANTHER" id="PTHR43015:SF1">
    <property type="entry name" value="D-RIBITOL-5-PHOSPHATE CYTIDYLYLTRANSFERASE"/>
    <property type="match status" value="1"/>
</dbReference>
<evidence type="ECO:0000313" key="5">
    <source>
        <dbReference type="Proteomes" id="UP000678393"/>
    </source>
</evidence>
<keyword evidence="3" id="KW-0548">Nucleotidyltransferase</keyword>
<protein>
    <recommendedName>
        <fullName evidence="6">2-C-methyl-D-erythritol 4-phosphate cytidylyltransferase-like protein</fullName>
    </recommendedName>
</protein>